<sequence>MPHRAPRPILAVRPLPTAPITPTVELPDVGGIIPCMRRMLSFFLVVLLALRGLAGDAMAMGTLPAMGASTAAVHHSMPGMDHGSPSPSSSLASTVQADSHGTAHGPQGHHTEHADRDAVAPHHSAPSDGTDLHAALTAADRCAAPGAQSASGCEHSHGAPCAACVVCHSAVSPMSLPLAANDTPPHAQPVGGAARFASAQPLQASKPPIF</sequence>
<accession>A0A2A7UXK4</accession>
<keyword evidence="3" id="KW-1185">Reference proteome</keyword>
<reference evidence="3" key="1">
    <citation type="submission" date="2017-09" db="EMBL/GenBank/DDBJ databases">
        <title>FDA dAtabase for Regulatory Grade micrObial Sequences (FDA-ARGOS): Supporting development and validation of Infectious Disease Dx tests.</title>
        <authorList>
            <person name="Minogue T."/>
            <person name="Wolcott M."/>
            <person name="Wasieloski L."/>
            <person name="Aguilar W."/>
            <person name="Moore D."/>
            <person name="Tallon L."/>
            <person name="Sadzewicz L."/>
            <person name="Ott S."/>
            <person name="Zhao X."/>
            <person name="Nagaraj S."/>
            <person name="Vavikolanu K."/>
            <person name="Aluvathingal J."/>
            <person name="Nadendla S."/>
            <person name="Sichtig H."/>
        </authorList>
    </citation>
    <scope>NUCLEOTIDE SEQUENCE [LARGE SCALE GENOMIC DNA]</scope>
    <source>
        <strain evidence="3">FDAARGOS_394</strain>
    </source>
</reference>
<evidence type="ECO:0008006" key="4">
    <source>
        <dbReference type="Google" id="ProtNLM"/>
    </source>
</evidence>
<organism evidence="2 3">
    <name type="scientific">Comamonas terrigena</name>
    <dbReference type="NCBI Taxonomy" id="32013"/>
    <lineage>
        <taxon>Bacteria</taxon>
        <taxon>Pseudomonadati</taxon>
        <taxon>Pseudomonadota</taxon>
        <taxon>Betaproteobacteria</taxon>
        <taxon>Burkholderiales</taxon>
        <taxon>Comamonadaceae</taxon>
        <taxon>Comamonas</taxon>
    </lineage>
</organism>
<feature type="region of interest" description="Disordered" evidence="1">
    <location>
        <begin position="74"/>
        <end position="130"/>
    </location>
</feature>
<feature type="compositionally biased region" description="Basic and acidic residues" evidence="1">
    <location>
        <begin position="109"/>
        <end position="120"/>
    </location>
</feature>
<dbReference type="Proteomes" id="UP000220246">
    <property type="component" value="Unassembled WGS sequence"/>
</dbReference>
<evidence type="ECO:0000313" key="2">
    <source>
        <dbReference type="EMBL" id="PEH89973.1"/>
    </source>
</evidence>
<evidence type="ECO:0000256" key="1">
    <source>
        <dbReference type="SAM" id="MobiDB-lite"/>
    </source>
</evidence>
<gene>
    <name evidence="2" type="ORF">CRM82_16470</name>
</gene>
<dbReference type="STRING" id="1219032.GCA_001515545_00649"/>
<protein>
    <recommendedName>
        <fullName evidence="4">CopL family metal-binding regulatory protein</fullName>
    </recommendedName>
</protein>
<evidence type="ECO:0000313" key="3">
    <source>
        <dbReference type="Proteomes" id="UP000220246"/>
    </source>
</evidence>
<proteinExistence type="predicted"/>
<dbReference type="EMBL" id="PDEA01000001">
    <property type="protein sequence ID" value="PEH89973.1"/>
    <property type="molecule type" value="Genomic_DNA"/>
</dbReference>
<dbReference type="AlphaFoldDB" id="A0A2A7UXK4"/>
<name>A0A2A7UXK4_COMTR</name>
<comment type="caution">
    <text evidence="2">The sequence shown here is derived from an EMBL/GenBank/DDBJ whole genome shotgun (WGS) entry which is preliminary data.</text>
</comment>